<gene>
    <name evidence="1" type="ORF">PENSTE_c005G03546</name>
</gene>
<protein>
    <recommendedName>
        <fullName evidence="3">LDB19 N-terminal domain-containing protein</fullName>
    </recommendedName>
</protein>
<sequence length="434" mass="48711">MGSSPFRLDSPSQHSLIFNAMNEVHPQPISGTVTLDGFDQVQFAGSNLLHVCLIGVISCTDQNTRGSKSHGCWLKRLCPWFLAKHEVCQLGARLTRSCSVIEQLTIYQPFANDKEHAAHIIPFCLPIDNSLPGTSFTDVGTISYYLLATLQTADGKPLHATSRDINITHHICPEKASIQHIKDYSGRNLITKIIMTQNLGSTTRARIPITAKVFVRPARPADRMTEYRCIAIRGIRWRVEEIAGIIKVSNDQKDNGWDAKFVESKSSSRVISKGLQKGYWKIPQGNRKEENFPQIQSSSADIPLEISLKRGITTPSEVDPNAYNSFYKSNHSLNHLLSHETTFPTTQENLMIAIKHQLKLDILTSEDTFCIHKHTLVDRRPLPTALDASFPLQIIEKPSKDMRALLEDIRPPQYREISLSAPQYTESESSQCVV</sequence>
<evidence type="ECO:0008006" key="3">
    <source>
        <dbReference type="Google" id="ProtNLM"/>
    </source>
</evidence>
<reference evidence="2" key="1">
    <citation type="journal article" date="2017" name="Nat. Microbiol.">
        <title>Global analysis of biosynthetic gene clusters reveals vast potential of secondary metabolite production in Penicillium species.</title>
        <authorList>
            <person name="Nielsen J.C."/>
            <person name="Grijseels S."/>
            <person name="Prigent S."/>
            <person name="Ji B."/>
            <person name="Dainat J."/>
            <person name="Nielsen K.F."/>
            <person name="Frisvad J.C."/>
            <person name="Workman M."/>
            <person name="Nielsen J."/>
        </authorList>
    </citation>
    <scope>NUCLEOTIDE SEQUENCE [LARGE SCALE GENOMIC DNA]</scope>
    <source>
        <strain evidence="2">IBT 24891</strain>
    </source>
</reference>
<accession>A0A1V6TL20</accession>
<organism evidence="1 2">
    <name type="scientific">Penicillium steckii</name>
    <dbReference type="NCBI Taxonomy" id="303698"/>
    <lineage>
        <taxon>Eukaryota</taxon>
        <taxon>Fungi</taxon>
        <taxon>Dikarya</taxon>
        <taxon>Ascomycota</taxon>
        <taxon>Pezizomycotina</taxon>
        <taxon>Eurotiomycetes</taxon>
        <taxon>Eurotiomycetidae</taxon>
        <taxon>Eurotiales</taxon>
        <taxon>Aspergillaceae</taxon>
        <taxon>Penicillium</taxon>
    </lineage>
</organism>
<proteinExistence type="predicted"/>
<evidence type="ECO:0000313" key="2">
    <source>
        <dbReference type="Proteomes" id="UP000191285"/>
    </source>
</evidence>
<dbReference type="STRING" id="303698.A0A1V6TL20"/>
<evidence type="ECO:0000313" key="1">
    <source>
        <dbReference type="EMBL" id="OQE26856.1"/>
    </source>
</evidence>
<dbReference type="AlphaFoldDB" id="A0A1V6TL20"/>
<keyword evidence="2" id="KW-1185">Reference proteome</keyword>
<name>A0A1V6TL20_9EURO</name>
<dbReference type="EMBL" id="MLKD01000005">
    <property type="protein sequence ID" value="OQE26856.1"/>
    <property type="molecule type" value="Genomic_DNA"/>
</dbReference>
<dbReference type="OrthoDB" id="3922101at2759"/>
<comment type="caution">
    <text evidence="1">The sequence shown here is derived from an EMBL/GenBank/DDBJ whole genome shotgun (WGS) entry which is preliminary data.</text>
</comment>
<dbReference type="Proteomes" id="UP000191285">
    <property type="component" value="Unassembled WGS sequence"/>
</dbReference>